<dbReference type="InterPro" id="IPR050140">
    <property type="entry name" value="SRY-related_HMG-box_TF-like"/>
</dbReference>
<dbReference type="SMART" id="SM00398">
    <property type="entry name" value="HMG"/>
    <property type="match status" value="1"/>
</dbReference>
<dbReference type="EMBL" id="CAJVPQ010000111">
    <property type="protein sequence ID" value="CAG8446693.1"/>
    <property type="molecule type" value="Genomic_DNA"/>
</dbReference>
<dbReference type="PANTHER" id="PTHR10270:SF161">
    <property type="entry name" value="SEX-DETERMINING REGION Y PROTEIN"/>
    <property type="match status" value="1"/>
</dbReference>
<feature type="domain" description="HMG box" evidence="6">
    <location>
        <begin position="126"/>
        <end position="194"/>
    </location>
</feature>
<keyword evidence="2 4" id="KW-0238">DNA-binding</keyword>
<accession>A0A9N8VCT3</accession>
<evidence type="ECO:0000256" key="5">
    <source>
        <dbReference type="SAM" id="MobiDB-lite"/>
    </source>
</evidence>
<dbReference type="CDD" id="cd01389">
    <property type="entry name" value="HMG-box_ROX1-like"/>
    <property type="match status" value="1"/>
</dbReference>
<proteinExistence type="predicted"/>
<dbReference type="FunFam" id="1.10.30.10:FF:000041">
    <property type="entry name" value="HMG box family protein"/>
    <property type="match status" value="1"/>
</dbReference>
<dbReference type="PROSITE" id="PS50118">
    <property type="entry name" value="HMG_BOX_2"/>
    <property type="match status" value="1"/>
</dbReference>
<dbReference type="OrthoDB" id="6247875at2759"/>
<dbReference type="InterPro" id="IPR009071">
    <property type="entry name" value="HMG_box_dom"/>
</dbReference>
<comment type="caution">
    <text evidence="7">The sequence shown here is derived from an EMBL/GenBank/DDBJ whole genome shotgun (WGS) entry which is preliminary data.</text>
</comment>
<feature type="DNA-binding region" description="HMG box" evidence="4">
    <location>
        <begin position="126"/>
        <end position="194"/>
    </location>
</feature>
<evidence type="ECO:0000256" key="2">
    <source>
        <dbReference type="ARBA" id="ARBA00023125"/>
    </source>
</evidence>
<name>A0A9N8VCT3_9GLOM</name>
<organism evidence="7 8">
    <name type="scientific">Funneliformis caledonium</name>
    <dbReference type="NCBI Taxonomy" id="1117310"/>
    <lineage>
        <taxon>Eukaryota</taxon>
        <taxon>Fungi</taxon>
        <taxon>Fungi incertae sedis</taxon>
        <taxon>Mucoromycota</taxon>
        <taxon>Glomeromycotina</taxon>
        <taxon>Glomeromycetes</taxon>
        <taxon>Glomerales</taxon>
        <taxon>Glomeraceae</taxon>
        <taxon>Funneliformis</taxon>
    </lineage>
</organism>
<dbReference type="Pfam" id="PF00505">
    <property type="entry name" value="HMG_box"/>
    <property type="match status" value="1"/>
</dbReference>
<evidence type="ECO:0000259" key="6">
    <source>
        <dbReference type="PROSITE" id="PS50118"/>
    </source>
</evidence>
<dbReference type="GO" id="GO:0005634">
    <property type="term" value="C:nucleus"/>
    <property type="evidence" value="ECO:0007669"/>
    <property type="project" value="UniProtKB-UniRule"/>
</dbReference>
<dbReference type="GO" id="GO:0001228">
    <property type="term" value="F:DNA-binding transcription activator activity, RNA polymerase II-specific"/>
    <property type="evidence" value="ECO:0007669"/>
    <property type="project" value="TreeGrafter"/>
</dbReference>
<protein>
    <submittedName>
        <fullName evidence="7">17652_t:CDS:1</fullName>
    </submittedName>
</protein>
<dbReference type="SUPFAM" id="SSF47095">
    <property type="entry name" value="HMG-box"/>
    <property type="match status" value="1"/>
</dbReference>
<dbReference type="InterPro" id="IPR036910">
    <property type="entry name" value="HMG_box_dom_sf"/>
</dbReference>
<gene>
    <name evidence="7" type="ORF">FCALED_LOCUS948</name>
</gene>
<keyword evidence="3" id="KW-0804">Transcription</keyword>
<dbReference type="Gene3D" id="1.10.30.10">
    <property type="entry name" value="High mobility group box domain"/>
    <property type="match status" value="1"/>
</dbReference>
<keyword evidence="8" id="KW-1185">Reference proteome</keyword>
<evidence type="ECO:0000313" key="7">
    <source>
        <dbReference type="EMBL" id="CAG8446693.1"/>
    </source>
</evidence>
<keyword evidence="4" id="KW-0539">Nucleus</keyword>
<reference evidence="7" key="1">
    <citation type="submission" date="2021-06" db="EMBL/GenBank/DDBJ databases">
        <authorList>
            <person name="Kallberg Y."/>
            <person name="Tangrot J."/>
            <person name="Rosling A."/>
        </authorList>
    </citation>
    <scope>NUCLEOTIDE SEQUENCE</scope>
    <source>
        <strain evidence="7">UK204</strain>
    </source>
</reference>
<feature type="region of interest" description="Disordered" evidence="5">
    <location>
        <begin position="200"/>
        <end position="225"/>
    </location>
</feature>
<dbReference type="GO" id="GO:0000978">
    <property type="term" value="F:RNA polymerase II cis-regulatory region sequence-specific DNA binding"/>
    <property type="evidence" value="ECO:0007669"/>
    <property type="project" value="TreeGrafter"/>
</dbReference>
<evidence type="ECO:0000256" key="4">
    <source>
        <dbReference type="PROSITE-ProRule" id="PRU00267"/>
    </source>
</evidence>
<sequence>MDEETRNKYCNLLMFDMFPKTHVPNHDRFKDESNSLMPLMIDCTSSLENSKIKKDNFVFTSFVEPVKINQTRTKPMKNQKTSISTSISNEIIFNNITMTQCEPVEECADDKVIIDETTRKIEAKRPPRPPNAFILYRKAKQPVIVKERGQISNNEISKILAALWKNEPEEIRLHWRKIADRKKMEHMQAHPGYIYQPKKKADLNKKSRKRRTAVPKRESSLTSQNDLIESSASNVNWEHMTLPNEYVISPQTVSWSYDESPSHYPIQITSQFPNIPTLSDYYTQPQEMIYDLGGGYNVQYSQLEPNCLISANDSLFANPIWENTTQHSDGTDPYFYYFNPQIIPEKPQS</sequence>
<dbReference type="AlphaFoldDB" id="A0A9N8VCT3"/>
<evidence type="ECO:0000256" key="1">
    <source>
        <dbReference type="ARBA" id="ARBA00023015"/>
    </source>
</evidence>
<dbReference type="GO" id="GO:0030154">
    <property type="term" value="P:cell differentiation"/>
    <property type="evidence" value="ECO:0007669"/>
    <property type="project" value="TreeGrafter"/>
</dbReference>
<dbReference type="Proteomes" id="UP000789570">
    <property type="component" value="Unassembled WGS sequence"/>
</dbReference>
<evidence type="ECO:0000256" key="3">
    <source>
        <dbReference type="ARBA" id="ARBA00023163"/>
    </source>
</evidence>
<evidence type="ECO:0000313" key="8">
    <source>
        <dbReference type="Proteomes" id="UP000789570"/>
    </source>
</evidence>
<dbReference type="PANTHER" id="PTHR10270">
    <property type="entry name" value="SOX TRANSCRIPTION FACTOR"/>
    <property type="match status" value="1"/>
</dbReference>
<keyword evidence="1" id="KW-0805">Transcription regulation</keyword>